<keyword evidence="1" id="KW-1185">Reference proteome</keyword>
<dbReference type="WBParaSite" id="nRc.2.0.1.t31919-RA">
    <property type="protein sequence ID" value="nRc.2.0.1.t31919-RA"/>
    <property type="gene ID" value="nRc.2.0.1.g31919"/>
</dbReference>
<evidence type="ECO:0000313" key="1">
    <source>
        <dbReference type="Proteomes" id="UP000887565"/>
    </source>
</evidence>
<organism evidence="1 2">
    <name type="scientific">Romanomermis culicivorax</name>
    <name type="common">Nematode worm</name>
    <dbReference type="NCBI Taxonomy" id="13658"/>
    <lineage>
        <taxon>Eukaryota</taxon>
        <taxon>Metazoa</taxon>
        <taxon>Ecdysozoa</taxon>
        <taxon>Nematoda</taxon>
        <taxon>Enoplea</taxon>
        <taxon>Dorylaimia</taxon>
        <taxon>Mermithida</taxon>
        <taxon>Mermithoidea</taxon>
        <taxon>Mermithidae</taxon>
        <taxon>Romanomermis</taxon>
    </lineage>
</organism>
<dbReference type="AlphaFoldDB" id="A0A915K0T2"/>
<protein>
    <submittedName>
        <fullName evidence="2">Uncharacterized protein</fullName>
    </submittedName>
</protein>
<accession>A0A915K0T2</accession>
<name>A0A915K0T2_ROMCU</name>
<evidence type="ECO:0000313" key="2">
    <source>
        <dbReference type="WBParaSite" id="nRc.2.0.1.t31919-RA"/>
    </source>
</evidence>
<dbReference type="Proteomes" id="UP000887565">
    <property type="component" value="Unplaced"/>
</dbReference>
<reference evidence="2" key="1">
    <citation type="submission" date="2022-11" db="UniProtKB">
        <authorList>
            <consortium name="WormBaseParasite"/>
        </authorList>
    </citation>
    <scope>IDENTIFICATION</scope>
</reference>
<proteinExistence type="predicted"/>
<sequence>MTEWEAPILKRFGLMCKKLNLPIALMASFIHQLLYLDRRENGAVETKAALGIQEPALQEHYANDTETATSVRMIPTLSFGPVE</sequence>